<feature type="compositionally biased region" description="Basic and acidic residues" evidence="1">
    <location>
        <begin position="299"/>
        <end position="313"/>
    </location>
</feature>
<feature type="region of interest" description="Disordered" evidence="1">
    <location>
        <begin position="269"/>
        <end position="320"/>
    </location>
</feature>
<dbReference type="EMBL" id="X53715">
    <property type="protein sequence ID" value="CAA37752.2"/>
    <property type="molecule type" value="mRNA"/>
</dbReference>
<evidence type="ECO:0000313" key="2">
    <source>
        <dbReference type="EMBL" id="CAA37752.2"/>
    </source>
</evidence>
<feature type="region of interest" description="Disordered" evidence="1">
    <location>
        <begin position="1"/>
        <end position="24"/>
    </location>
</feature>
<dbReference type="AlphaFoldDB" id="Q8GU01"/>
<feature type="non-terminal residue" evidence="2">
    <location>
        <position position="390"/>
    </location>
</feature>
<feature type="region of interest" description="Disordered" evidence="1">
    <location>
        <begin position="196"/>
        <end position="225"/>
    </location>
</feature>
<feature type="compositionally biased region" description="Basic residues" evidence="1">
    <location>
        <begin position="288"/>
        <end position="298"/>
    </location>
</feature>
<feature type="region of interest" description="Disordered" evidence="1">
    <location>
        <begin position="65"/>
        <end position="96"/>
    </location>
</feature>
<reference evidence="2" key="1">
    <citation type="journal article" date="1991" name="Plant Physiol.">
        <title>Nucleotide sequence of a cDNA clone corresponding to the maize globulin-2 gene.</title>
        <authorList>
            <person name="Wallace N.H."/>
            <person name="Kriz A.L."/>
        </authorList>
    </citation>
    <scope>NUCLEOTIDE SEQUENCE</scope>
</reference>
<feature type="non-terminal residue" evidence="2">
    <location>
        <position position="1"/>
    </location>
</feature>
<feature type="compositionally biased region" description="Basic residues" evidence="1">
    <location>
        <begin position="77"/>
        <end position="89"/>
    </location>
</feature>
<gene>
    <name evidence="2" type="primary">penA</name>
</gene>
<organism evidence="2">
    <name type="scientific">Zea mays</name>
    <name type="common">Maize</name>
    <dbReference type="NCBI Taxonomy" id="4577"/>
    <lineage>
        <taxon>Eukaryota</taxon>
        <taxon>Viridiplantae</taxon>
        <taxon>Streptophyta</taxon>
        <taxon>Embryophyta</taxon>
        <taxon>Tracheophyta</taxon>
        <taxon>Spermatophyta</taxon>
        <taxon>Magnoliopsida</taxon>
        <taxon>Liliopsida</taxon>
        <taxon>Poales</taxon>
        <taxon>Poaceae</taxon>
        <taxon>PACMAD clade</taxon>
        <taxon>Panicoideae</taxon>
        <taxon>Andropogonodae</taxon>
        <taxon>Andropogoneae</taxon>
        <taxon>Tripsacinae</taxon>
        <taxon>Zea</taxon>
    </lineage>
</organism>
<feature type="compositionally biased region" description="Basic and acidic residues" evidence="1">
    <location>
        <begin position="207"/>
        <end position="221"/>
    </location>
</feature>
<name>Q8GU01_MAIZE</name>
<protein>
    <submittedName>
        <fullName evidence="2">Penicillin-binding protein 2</fullName>
    </submittedName>
</protein>
<proteinExistence type="evidence at transcript level"/>
<feature type="compositionally biased region" description="Low complexity" evidence="1">
    <location>
        <begin position="1"/>
        <end position="11"/>
    </location>
</feature>
<accession>Q8GU01</accession>
<feature type="region of interest" description="Disordered" evidence="1">
    <location>
        <begin position="366"/>
        <end position="390"/>
    </location>
</feature>
<evidence type="ECO:0000256" key="1">
    <source>
        <dbReference type="SAM" id="MobiDB-lite"/>
    </source>
</evidence>
<sequence>RTRTYTTLVTTDDGRHESPGASPPGLPVLLARARVANGHGIGLRQAVPLRRGEFPALDALPAGPVQGAGTVHPRAAGGRRRQLPRRRAGGRAARVPAAQPLRCRRGDVREGRRGRHRAAPRREEGVVLRQGGRRHGHPRGRRRVLGQHAPVGVVPRRHAPQPRRLHVWTLRGVLPHRRREPRVLPQRLQRRRYPGVVQHSPGGVGESVREAEQGGDHDGVRGTDPGAEQVLLTWWPQQPQRGWRLGFFFFQVGDQAVQPHGQEADPFQQPRQALRDHRRRVPAPPAARHGRRPGKHRPRFYDGAELQHPRQQDSYRPQGPGLLRDGVPARLRRPVVAAPGAWARPRGRGGAGRGARRWRWAKVEELQAGEIPHQRGLRHRDPGGAPDRAG</sequence>
<feature type="region of interest" description="Disordered" evidence="1">
    <location>
        <begin position="338"/>
        <end position="357"/>
    </location>
</feature>